<dbReference type="PROSITE" id="PS51747">
    <property type="entry name" value="CYT_DCMP_DEAMINASES_2"/>
    <property type="match status" value="1"/>
</dbReference>
<dbReference type="PANTHER" id="PTHR38011">
    <property type="entry name" value="DIHYDROFOLATE REDUCTASE FAMILY PROTEIN (AFU_ORTHOLOGUE AFUA_8G06820)"/>
    <property type="match status" value="1"/>
</dbReference>
<comment type="cofactor">
    <cofactor evidence="12">
        <name>Zn(2+)</name>
        <dbReference type="ChEBI" id="CHEBI:29105"/>
    </cofactor>
    <text evidence="12">Binds 1 zinc ion.</text>
</comment>
<comment type="function">
    <text evidence="1 12">Converts 2,5-diamino-6-(ribosylamino)-4(3h)-pyrimidinone 5'-phosphate into 5-amino-6-(ribosylamino)-2,4(1h,3h)-pyrimidinedione 5'-phosphate.</text>
</comment>
<comment type="similarity">
    <text evidence="5 12">In the C-terminal section; belongs to the HTP reductase family.</text>
</comment>
<organism evidence="14 15">
    <name type="scientific">Deinococcus daejeonensis</name>
    <dbReference type="NCBI Taxonomy" id="1007098"/>
    <lineage>
        <taxon>Bacteria</taxon>
        <taxon>Thermotogati</taxon>
        <taxon>Deinococcota</taxon>
        <taxon>Deinococci</taxon>
        <taxon>Deinococcales</taxon>
        <taxon>Deinococcaceae</taxon>
        <taxon>Deinococcus</taxon>
    </lineage>
</organism>
<evidence type="ECO:0000256" key="4">
    <source>
        <dbReference type="ARBA" id="ARBA00005259"/>
    </source>
</evidence>
<evidence type="ECO:0000313" key="15">
    <source>
        <dbReference type="Proteomes" id="UP000645517"/>
    </source>
</evidence>
<gene>
    <name evidence="14" type="ORF">GCM10010842_13840</name>
</gene>
<evidence type="ECO:0000256" key="8">
    <source>
        <dbReference type="ARBA" id="ARBA00022833"/>
    </source>
</evidence>
<evidence type="ECO:0000256" key="3">
    <source>
        <dbReference type="ARBA" id="ARBA00004910"/>
    </source>
</evidence>
<dbReference type="PROSITE" id="PS00903">
    <property type="entry name" value="CYT_DCMP_DEAMINASES_1"/>
    <property type="match status" value="1"/>
</dbReference>
<comment type="catalytic activity">
    <reaction evidence="12">
        <text>5-amino-6-(5-phospho-D-ribitylamino)uracil + NADP(+) = 5-amino-6-(5-phospho-D-ribosylamino)uracil + NADPH + H(+)</text>
        <dbReference type="Rhea" id="RHEA:17845"/>
        <dbReference type="ChEBI" id="CHEBI:15378"/>
        <dbReference type="ChEBI" id="CHEBI:57783"/>
        <dbReference type="ChEBI" id="CHEBI:58349"/>
        <dbReference type="ChEBI" id="CHEBI:58421"/>
        <dbReference type="ChEBI" id="CHEBI:58453"/>
        <dbReference type="EC" id="1.1.1.193"/>
    </reaction>
</comment>
<evidence type="ECO:0000256" key="2">
    <source>
        <dbReference type="ARBA" id="ARBA00004882"/>
    </source>
</evidence>
<dbReference type="SUPFAM" id="SSF53927">
    <property type="entry name" value="Cytidine deaminase-like"/>
    <property type="match status" value="1"/>
</dbReference>
<keyword evidence="7 12" id="KW-0479">Metal-binding</keyword>
<evidence type="ECO:0000313" key="14">
    <source>
        <dbReference type="EMBL" id="GGN34765.1"/>
    </source>
</evidence>
<protein>
    <recommendedName>
        <fullName evidence="12">Riboflavin biosynthesis protein RibD</fullName>
    </recommendedName>
    <domain>
        <recommendedName>
            <fullName evidence="12">Diaminohydroxyphosphoribosylaminopyrimidine deaminase</fullName>
            <shortName evidence="12">DRAP deaminase</shortName>
            <ecNumber evidence="12">3.5.4.26</ecNumber>
        </recommendedName>
        <alternativeName>
            <fullName evidence="12">Riboflavin-specific deaminase</fullName>
        </alternativeName>
    </domain>
    <domain>
        <recommendedName>
            <fullName evidence="12">5-amino-6-(5-phosphoribosylamino)uracil reductase</fullName>
            <ecNumber evidence="12">1.1.1.193</ecNumber>
        </recommendedName>
        <alternativeName>
            <fullName evidence="12">HTP reductase</fullName>
        </alternativeName>
    </domain>
</protein>
<dbReference type="SUPFAM" id="SSF53597">
    <property type="entry name" value="Dihydrofolate reductase-like"/>
    <property type="match status" value="1"/>
</dbReference>
<dbReference type="InterPro" id="IPR016193">
    <property type="entry name" value="Cytidine_deaminase-like"/>
</dbReference>
<dbReference type="InterPro" id="IPR016192">
    <property type="entry name" value="APOBEC/CMP_deaminase_Zn-bd"/>
</dbReference>
<evidence type="ECO:0000256" key="6">
    <source>
        <dbReference type="ARBA" id="ARBA00022619"/>
    </source>
</evidence>
<dbReference type="CDD" id="cd01284">
    <property type="entry name" value="Riboflavin_deaminase-reductase"/>
    <property type="match status" value="1"/>
</dbReference>
<proteinExistence type="inferred from homology"/>
<dbReference type="Gene3D" id="3.40.430.10">
    <property type="entry name" value="Dihydrofolate Reductase, subunit A"/>
    <property type="match status" value="1"/>
</dbReference>
<dbReference type="InterPro" id="IPR002734">
    <property type="entry name" value="RibDG_C"/>
</dbReference>
<evidence type="ECO:0000256" key="9">
    <source>
        <dbReference type="ARBA" id="ARBA00022857"/>
    </source>
</evidence>
<comment type="pathway">
    <text evidence="3 12">Cofactor biosynthesis; riboflavin biosynthesis; 5-amino-6-(D-ribitylamino)uracil from GTP: step 3/4.</text>
</comment>
<keyword evidence="15" id="KW-1185">Reference proteome</keyword>
<evidence type="ECO:0000256" key="5">
    <source>
        <dbReference type="ARBA" id="ARBA00007417"/>
    </source>
</evidence>
<evidence type="ECO:0000256" key="11">
    <source>
        <dbReference type="ARBA" id="ARBA00023268"/>
    </source>
</evidence>
<accession>A0ABQ2IZA7</accession>
<evidence type="ECO:0000256" key="10">
    <source>
        <dbReference type="ARBA" id="ARBA00023002"/>
    </source>
</evidence>
<evidence type="ECO:0000256" key="1">
    <source>
        <dbReference type="ARBA" id="ARBA00002151"/>
    </source>
</evidence>
<dbReference type="PANTHER" id="PTHR38011:SF7">
    <property type="entry name" value="2,5-DIAMINO-6-RIBOSYLAMINO-4(3H)-PYRIMIDINONE 5'-PHOSPHATE REDUCTASE"/>
    <property type="match status" value="1"/>
</dbReference>
<comment type="similarity">
    <text evidence="4 12">In the N-terminal section; belongs to the cytidine and deoxycytidylate deaminase family.</text>
</comment>
<dbReference type="Proteomes" id="UP000645517">
    <property type="component" value="Unassembled WGS sequence"/>
</dbReference>
<dbReference type="EC" id="1.1.1.193" evidence="12"/>
<evidence type="ECO:0000259" key="13">
    <source>
        <dbReference type="PROSITE" id="PS51747"/>
    </source>
</evidence>
<name>A0ABQ2IZA7_9DEIO</name>
<feature type="domain" description="CMP/dCMP-type deaminase" evidence="13">
    <location>
        <begin position="16"/>
        <end position="143"/>
    </location>
</feature>
<keyword evidence="12" id="KW-0378">Hydrolase</keyword>
<keyword evidence="8 12" id="KW-0862">Zinc</keyword>
<dbReference type="Gene3D" id="3.40.140.10">
    <property type="entry name" value="Cytidine Deaminase, domain 2"/>
    <property type="match status" value="1"/>
</dbReference>
<dbReference type="NCBIfam" id="TIGR00326">
    <property type="entry name" value="eubact_ribD"/>
    <property type="match status" value="1"/>
</dbReference>
<dbReference type="Pfam" id="PF00383">
    <property type="entry name" value="dCMP_cyt_deam_1"/>
    <property type="match status" value="1"/>
</dbReference>
<dbReference type="InterPro" id="IPR004794">
    <property type="entry name" value="Eubact_RibD"/>
</dbReference>
<dbReference type="EMBL" id="BMOR01000004">
    <property type="protein sequence ID" value="GGN34765.1"/>
    <property type="molecule type" value="Genomic_DNA"/>
</dbReference>
<dbReference type="PIRSF" id="PIRSF006769">
    <property type="entry name" value="RibD"/>
    <property type="match status" value="1"/>
</dbReference>
<keyword evidence="9 12" id="KW-0521">NADP</keyword>
<comment type="caution">
    <text evidence="14">The sequence shown here is derived from an EMBL/GenBank/DDBJ whole genome shotgun (WGS) entry which is preliminary data.</text>
</comment>
<evidence type="ECO:0000256" key="7">
    <source>
        <dbReference type="ARBA" id="ARBA00022723"/>
    </source>
</evidence>
<dbReference type="Pfam" id="PF01872">
    <property type="entry name" value="RibD_C"/>
    <property type="match status" value="1"/>
</dbReference>
<keyword evidence="11" id="KW-0511">Multifunctional enzyme</keyword>
<keyword evidence="6 12" id="KW-0686">Riboflavin biosynthesis</keyword>
<reference evidence="15" key="1">
    <citation type="journal article" date="2019" name="Int. J. Syst. Evol. Microbiol.">
        <title>The Global Catalogue of Microorganisms (GCM) 10K type strain sequencing project: providing services to taxonomists for standard genome sequencing and annotation.</title>
        <authorList>
            <consortium name="The Broad Institute Genomics Platform"/>
            <consortium name="The Broad Institute Genome Sequencing Center for Infectious Disease"/>
            <person name="Wu L."/>
            <person name="Ma J."/>
        </authorList>
    </citation>
    <scope>NUCLEOTIDE SEQUENCE [LARGE SCALE GENOMIC DNA]</scope>
    <source>
        <strain evidence="15">JCM 16918</strain>
    </source>
</reference>
<keyword evidence="10 12" id="KW-0560">Oxidoreductase</keyword>
<dbReference type="InterPro" id="IPR002125">
    <property type="entry name" value="CMP_dCMP_dom"/>
</dbReference>
<dbReference type="InterPro" id="IPR050765">
    <property type="entry name" value="Riboflavin_Biosynth_HTPR"/>
</dbReference>
<dbReference type="EC" id="3.5.4.26" evidence="12"/>
<sequence>MYEVNAPPAGVAAALPGDERFMTLALTEAARGLGRTAPNPPVGCVIVQGNTDQDGEVVGRGFHPRAGEPHAEVFALRDASERARGGTAYVTLEPCSHHGRTPPCADALSAAGVRRVVVAALDPNPLVAGRGVQRLRDAGIEVTVGVLEPEAARQQAGFRSLIVRGRPWVVAKYAMTLDGKVAALNESNGAVSGPQARERTMRWRDELDAIAVGSGTLGLDDPALTTRGVPGGRDPRPVVFDRRATSNPRARAWRDGALLVTAPDADAAAHEAAGITVQRADSLPDALSGLAGLGLSSVLLEGGPTLLSAFFAQGLVDEVRVFLSPKLLGAGLSPLTGPARPMQEAQALRNVTVETLGPDVLITGLLHAIPRV</sequence>
<dbReference type="InterPro" id="IPR024072">
    <property type="entry name" value="DHFR-like_dom_sf"/>
</dbReference>
<comment type="catalytic activity">
    <reaction evidence="12">
        <text>2,5-diamino-6-hydroxy-4-(5-phosphoribosylamino)-pyrimidine + H2O + H(+) = 5-amino-6-(5-phospho-D-ribosylamino)uracil + NH4(+)</text>
        <dbReference type="Rhea" id="RHEA:21868"/>
        <dbReference type="ChEBI" id="CHEBI:15377"/>
        <dbReference type="ChEBI" id="CHEBI:15378"/>
        <dbReference type="ChEBI" id="CHEBI:28938"/>
        <dbReference type="ChEBI" id="CHEBI:58453"/>
        <dbReference type="ChEBI" id="CHEBI:58614"/>
        <dbReference type="EC" id="3.5.4.26"/>
    </reaction>
</comment>
<comment type="pathway">
    <text evidence="2 12">Cofactor biosynthesis; riboflavin biosynthesis; 5-amino-6-(D-ribitylamino)uracil from GTP: step 2/4.</text>
</comment>
<evidence type="ECO:0000256" key="12">
    <source>
        <dbReference type="PIRNR" id="PIRNR006769"/>
    </source>
</evidence>